<evidence type="ECO:0000256" key="1">
    <source>
        <dbReference type="SAM" id="Phobius"/>
    </source>
</evidence>
<dbReference type="AlphaFoldDB" id="E4PXS3"/>
<reference evidence="2" key="1">
    <citation type="journal article" date="2010" name="J. Clin. Microbiol.">
        <title>Complete nucleotide sequence analysis of plasmids in strains of Staphylococcus aureus clone USA300 reveals a high level of identity among isolates with closely related core genome sequences.</title>
        <authorList>
            <person name="Kennedy A.D."/>
            <person name="Porcella S.F."/>
            <person name="Martens C."/>
            <person name="Whitney A.R."/>
            <person name="Braughton K.R."/>
            <person name="Chen L."/>
            <person name="Craig C.T."/>
            <person name="Tenover F.C."/>
            <person name="Kreiswirth B.N."/>
            <person name="Musser J.M."/>
            <person name="Deleo F.R."/>
        </authorList>
    </citation>
    <scope>NUCLEOTIDE SEQUENCE</scope>
    <source>
        <strain evidence="2">18807</strain>
        <strain evidence="3">LAC</strain>
        <plasmid evidence="2">p18807-P03</plasmid>
        <plasmid evidence="3">pLAC-P03</plasmid>
    </source>
</reference>
<dbReference type="EMBL" id="CP002149">
    <property type="protein sequence ID" value="ADM29203.1"/>
    <property type="molecule type" value="Genomic_DNA"/>
</dbReference>
<protein>
    <submittedName>
        <fullName evidence="2">Uncharacterized protein</fullName>
    </submittedName>
</protein>
<sequence length="63" mass="7584">MIKTPYRNLEKRGEVLKNFMLIFNLHVNGQCLKIVIVFAQIFVFENSIYLFGSYLRFKSIYKF</sequence>
<geneLocation type="plasmid" evidence="3">
    <name>pLAC-P03</name>
</geneLocation>
<gene>
    <name evidence="2" type="ORF">SUD_0007p2</name>
    <name evidence="3" type="ORF">SUP_0007</name>
</gene>
<keyword evidence="1" id="KW-0812">Transmembrane</keyword>
<dbReference type="EMBL" id="CP002135">
    <property type="protein sequence ID" value="ADM28869.1"/>
    <property type="molecule type" value="Genomic_DNA"/>
</dbReference>
<organism evidence="2">
    <name type="scientific">Staphylococcus aureus</name>
    <dbReference type="NCBI Taxonomy" id="1280"/>
    <lineage>
        <taxon>Bacteria</taxon>
        <taxon>Bacillati</taxon>
        <taxon>Bacillota</taxon>
        <taxon>Bacilli</taxon>
        <taxon>Bacillales</taxon>
        <taxon>Staphylococcaceae</taxon>
        <taxon>Staphylococcus</taxon>
    </lineage>
</organism>
<keyword evidence="1" id="KW-0472">Membrane</keyword>
<evidence type="ECO:0000313" key="3">
    <source>
        <dbReference type="EMBL" id="ADM29203.1"/>
    </source>
</evidence>
<evidence type="ECO:0000313" key="2">
    <source>
        <dbReference type="EMBL" id="ADM28869.1"/>
    </source>
</evidence>
<geneLocation type="plasmid" evidence="2">
    <name>p18807-P03</name>
</geneLocation>
<keyword evidence="2" id="KW-0614">Plasmid</keyword>
<keyword evidence="1" id="KW-1133">Transmembrane helix</keyword>
<proteinExistence type="predicted"/>
<name>E4PXS3_STAAU</name>
<feature type="transmembrane region" description="Helical" evidence="1">
    <location>
        <begin position="21"/>
        <end position="44"/>
    </location>
</feature>
<accession>E4PXS3</accession>